<reference evidence="2 3" key="1">
    <citation type="submission" date="2017-06" db="EMBL/GenBank/DDBJ databases">
        <authorList>
            <person name="Kim H.J."/>
            <person name="Triplett B.A."/>
        </authorList>
    </citation>
    <scope>NUCLEOTIDE SEQUENCE [LARGE SCALE GENOMIC DNA]</scope>
    <source>
        <strain evidence="2">FRACA_ARgP5</strain>
    </source>
</reference>
<dbReference type="AlphaFoldDB" id="A0A2I2KKT4"/>
<feature type="region of interest" description="Disordered" evidence="1">
    <location>
        <begin position="299"/>
        <end position="340"/>
    </location>
</feature>
<proteinExistence type="predicted"/>
<accession>A0A2I2KKT4</accession>
<keyword evidence="3" id="KW-1185">Reference proteome</keyword>
<gene>
    <name evidence="2" type="ORF">FRACA_1320010</name>
</gene>
<protein>
    <recommendedName>
        <fullName evidence="4">Glycosyl transferase family 2</fullName>
    </recommendedName>
</protein>
<organism evidence="2 3">
    <name type="scientific">Frankia canadensis</name>
    <dbReference type="NCBI Taxonomy" id="1836972"/>
    <lineage>
        <taxon>Bacteria</taxon>
        <taxon>Bacillati</taxon>
        <taxon>Actinomycetota</taxon>
        <taxon>Actinomycetes</taxon>
        <taxon>Frankiales</taxon>
        <taxon>Frankiaceae</taxon>
        <taxon>Frankia</taxon>
    </lineage>
</organism>
<dbReference type="RefSeq" id="WP_243407204.1">
    <property type="nucleotide sequence ID" value="NZ_FZMO01000038.1"/>
</dbReference>
<dbReference type="Proteomes" id="UP000234331">
    <property type="component" value="Unassembled WGS sequence"/>
</dbReference>
<evidence type="ECO:0000313" key="3">
    <source>
        <dbReference type="Proteomes" id="UP000234331"/>
    </source>
</evidence>
<evidence type="ECO:0000313" key="2">
    <source>
        <dbReference type="EMBL" id="SNQ46279.1"/>
    </source>
</evidence>
<evidence type="ECO:0000256" key="1">
    <source>
        <dbReference type="SAM" id="MobiDB-lite"/>
    </source>
</evidence>
<sequence>MILRILYRSVGSENSKNRPSFYSKQLALASLLRAVERVGIPTRIVFVNDGSIPADRLSLMSAAGEVVQVTCGSNRSSYRHVLRMPRLRRWAPDDLVWLAEDDYLYTERSLSALVSAAAARPDAEYFTLYSTVRFTEASTRRRPQVEQSDGSPSGVPLVDGVPWVRAATTTSTFGVRVGTLVQDERLLRSIPFVGGAFDRATCLTLQGMQPFRLADLGGEPPREQPPTAAGRIARRAALTGLRASLNAVALARPERRRRTMIVPEPSLATHMELGGALVPGHDWPAEAEAVAQWLREREEPLPARRAPEPAPSAAPLTPTMPAIASGMTTASPTPHRPSAA</sequence>
<name>A0A2I2KKT4_9ACTN</name>
<feature type="compositionally biased region" description="Low complexity" evidence="1">
    <location>
        <begin position="311"/>
        <end position="322"/>
    </location>
</feature>
<evidence type="ECO:0008006" key="4">
    <source>
        <dbReference type="Google" id="ProtNLM"/>
    </source>
</evidence>
<dbReference type="EMBL" id="FZMO01000038">
    <property type="protein sequence ID" value="SNQ46279.1"/>
    <property type="molecule type" value="Genomic_DNA"/>
</dbReference>